<evidence type="ECO:0000313" key="1">
    <source>
        <dbReference type="EMBL" id="CAF3435050.1"/>
    </source>
</evidence>
<evidence type="ECO:0000313" key="2">
    <source>
        <dbReference type="Proteomes" id="UP000663872"/>
    </source>
</evidence>
<protein>
    <submittedName>
        <fullName evidence="1">Uncharacterized protein</fullName>
    </submittedName>
</protein>
<gene>
    <name evidence="1" type="ORF">GRG538_LOCUS12996</name>
</gene>
<dbReference type="EMBL" id="CAJNYT010001877">
    <property type="protein sequence ID" value="CAF3435050.1"/>
    <property type="molecule type" value="Genomic_DNA"/>
</dbReference>
<proteinExistence type="predicted"/>
<dbReference type="Proteomes" id="UP000663872">
    <property type="component" value="Unassembled WGS sequence"/>
</dbReference>
<sequence length="98" mass="11187">MFPYEYALVSNFMFENQPVELERDHGSPISAVIIDNEPDITTLAQNANIYDNIISPFDLHNVPAPLPVADALFINYVITFRCKKLPDVFVPLDVHRRV</sequence>
<name>A0A818CNJ5_9BILA</name>
<accession>A0A818CNJ5</accession>
<dbReference type="AlphaFoldDB" id="A0A818CNJ5"/>
<organism evidence="1 2">
    <name type="scientific">Rotaria socialis</name>
    <dbReference type="NCBI Taxonomy" id="392032"/>
    <lineage>
        <taxon>Eukaryota</taxon>
        <taxon>Metazoa</taxon>
        <taxon>Spiralia</taxon>
        <taxon>Gnathifera</taxon>
        <taxon>Rotifera</taxon>
        <taxon>Eurotatoria</taxon>
        <taxon>Bdelloidea</taxon>
        <taxon>Philodinida</taxon>
        <taxon>Philodinidae</taxon>
        <taxon>Rotaria</taxon>
    </lineage>
</organism>
<reference evidence="1" key="1">
    <citation type="submission" date="2021-02" db="EMBL/GenBank/DDBJ databases">
        <authorList>
            <person name="Nowell W R."/>
        </authorList>
    </citation>
    <scope>NUCLEOTIDE SEQUENCE</scope>
</reference>
<comment type="caution">
    <text evidence="1">The sequence shown here is derived from an EMBL/GenBank/DDBJ whole genome shotgun (WGS) entry which is preliminary data.</text>
</comment>